<dbReference type="GO" id="GO:0034451">
    <property type="term" value="C:centriolar satellite"/>
    <property type="evidence" value="ECO:0007669"/>
    <property type="project" value="TreeGrafter"/>
</dbReference>
<dbReference type="PANTHER" id="PTHR14164">
    <property type="entry name" value="PERICENTRIOLAR MATERIAL 1-RELATED"/>
    <property type="match status" value="1"/>
</dbReference>
<dbReference type="GO" id="GO:0034454">
    <property type="term" value="P:microtubule anchoring at centrosome"/>
    <property type="evidence" value="ECO:0007669"/>
    <property type="project" value="InterPro"/>
</dbReference>
<accession>A0A819FUU9</accession>
<proteinExistence type="predicted"/>
<feature type="compositionally biased region" description="Basic and acidic residues" evidence="2">
    <location>
        <begin position="1035"/>
        <end position="1044"/>
    </location>
</feature>
<keyword evidence="1" id="KW-0175">Coiled coil</keyword>
<feature type="compositionally biased region" description="Acidic residues" evidence="2">
    <location>
        <begin position="978"/>
        <end position="988"/>
    </location>
</feature>
<reference evidence="4" key="1">
    <citation type="submission" date="2021-02" db="EMBL/GenBank/DDBJ databases">
        <authorList>
            <person name="Nowell W R."/>
        </authorList>
    </citation>
    <scope>NUCLEOTIDE SEQUENCE</scope>
</reference>
<dbReference type="AlphaFoldDB" id="A0A819FUU9"/>
<dbReference type="EMBL" id="CAJOBB010001530">
    <property type="protein sequence ID" value="CAF3869814.1"/>
    <property type="molecule type" value="Genomic_DNA"/>
</dbReference>
<protein>
    <recommendedName>
        <fullName evidence="3">Pericentriolar material 1 protein C-terminal domain-containing protein</fullName>
    </recommendedName>
</protein>
<dbReference type="GO" id="GO:1905515">
    <property type="term" value="P:non-motile cilium assembly"/>
    <property type="evidence" value="ECO:0007669"/>
    <property type="project" value="TreeGrafter"/>
</dbReference>
<evidence type="ECO:0000313" key="5">
    <source>
        <dbReference type="Proteomes" id="UP000663868"/>
    </source>
</evidence>
<name>A0A819FUU9_9BILA</name>
<feature type="region of interest" description="Disordered" evidence="2">
    <location>
        <begin position="526"/>
        <end position="556"/>
    </location>
</feature>
<dbReference type="InterPro" id="IPR024138">
    <property type="entry name" value="Pericentriolar_Pcm1"/>
</dbReference>
<dbReference type="PANTHER" id="PTHR14164:SF12">
    <property type="entry name" value="PERICENTRIOLAR MATERIAL 1 PROTEIN"/>
    <property type="match status" value="1"/>
</dbReference>
<feature type="region of interest" description="Disordered" evidence="2">
    <location>
        <begin position="456"/>
        <end position="477"/>
    </location>
</feature>
<feature type="compositionally biased region" description="Polar residues" evidence="2">
    <location>
        <begin position="283"/>
        <end position="293"/>
    </location>
</feature>
<dbReference type="GO" id="GO:0071539">
    <property type="term" value="P:protein localization to centrosome"/>
    <property type="evidence" value="ECO:0007669"/>
    <property type="project" value="InterPro"/>
</dbReference>
<feature type="compositionally biased region" description="Polar residues" evidence="2">
    <location>
        <begin position="526"/>
        <end position="535"/>
    </location>
</feature>
<evidence type="ECO:0000256" key="1">
    <source>
        <dbReference type="SAM" id="Coils"/>
    </source>
</evidence>
<sequence length="1044" mass="120399">MPPKRKIRNLSNKNDQMSFFDPVYQNDIIQISDDENENDLLADGIPRPTFGKKNKNESNETLDNDTIINSDQDQSTEIISRSKIVSRITQIQKSIHQARTMLISMEKFKNIVPGSDEQREKLHSILTNLEEQQASYVNLLDLITLTEKERSSMINTNMVEPDDDDDDLSLRGNVQSPIRPRIESKIGFIPQALPTVLPTLNLSDNEQTNRNDYSNYDSLVGSLKSDTIIHWKDQQATSDDEASEDDVDESDKEMEKNLTLQKEQLRALQGQQRALLALKQRSEQQQKLTNQKSTDSDENDLLSDINNLRNRLKLLKNRYEKKYQIEMQQLQNSSKKPQISAENRLKNLEHVRERLNELEQIVAYYQNDETQDQQTINNYNTPKQLDTLSNQLTAKKLELEQAKSALSQLQQMVKQIQPDEFSTSTHSTPLSSKSNDIDRNMNQFIYNPQIETLSTNTKSSRLSNTHTPQQVPKSFSSTNNSVDIKMAAQHREIERLVESRSRLHTLKGQITSLHQSMNTPTILTESYEDQLNNPKNIRPLYKSESEEDDDDDNNRIKQSNFCVSDNFINENELSIQMREVCRCLSTFIEEQKSFNRHIEERLTVATNSPVPQTTDPIFNQLQQQVLTQGLIVNLNTAYREIAVLQSEINALQSENTRLTSSISFDKQYHHQIPRENSKESIYNFLPKIRPQPRSSTTTDDQLKLQNHIFENSSKTSFNSQSTGKQTAIHVEKINMETSNKQENSASQQKSSIHNLSNPYRALSTENLSNSFIIHRRPALNDNEKYNYKQKLDHQSSVSSIDDYQPLQELTFDDDDDGNEEPLNDFPISSKEINNVDLHTIDLQVKSIMVQLIPFMRTHINEIFNPAVLNHIHERILFLFKQQPDSAQLIRPFENQFADILEKAIEKYCETSIRECAADLIRDVSDVTFDELIKYKMYENTNTEQNLQPLINQNDVENENKYQIELAESENRPLTLIGSDEEDCDSDQEESQHSELETAVSRQVSNLHENESPISSDSNSNGHEYVLVNRSTSDGIIHENHKQEE</sequence>
<gene>
    <name evidence="4" type="ORF">KXQ929_LOCUS21141</name>
</gene>
<feature type="domain" description="Pericentriolar material 1 protein C-terminal" evidence="3">
    <location>
        <begin position="718"/>
        <end position="1017"/>
    </location>
</feature>
<comment type="caution">
    <text evidence="4">The sequence shown here is derived from an EMBL/GenBank/DDBJ whole genome shotgun (WGS) entry which is preliminary data.</text>
</comment>
<evidence type="ECO:0000259" key="3">
    <source>
        <dbReference type="Pfam" id="PF15717"/>
    </source>
</evidence>
<feature type="region of interest" description="Disordered" evidence="2">
    <location>
        <begin position="967"/>
        <end position="1044"/>
    </location>
</feature>
<dbReference type="Proteomes" id="UP000663868">
    <property type="component" value="Unassembled WGS sequence"/>
</dbReference>
<organism evidence="4 5">
    <name type="scientific">Adineta steineri</name>
    <dbReference type="NCBI Taxonomy" id="433720"/>
    <lineage>
        <taxon>Eukaryota</taxon>
        <taxon>Metazoa</taxon>
        <taxon>Spiralia</taxon>
        <taxon>Gnathifera</taxon>
        <taxon>Rotifera</taxon>
        <taxon>Eurotatoria</taxon>
        <taxon>Bdelloidea</taxon>
        <taxon>Adinetida</taxon>
        <taxon>Adinetidae</taxon>
        <taxon>Adineta</taxon>
    </lineage>
</organism>
<evidence type="ECO:0000313" key="4">
    <source>
        <dbReference type="EMBL" id="CAF3869814.1"/>
    </source>
</evidence>
<feature type="compositionally biased region" description="Acidic residues" evidence="2">
    <location>
        <begin position="238"/>
        <end position="252"/>
    </location>
</feature>
<dbReference type="Pfam" id="PF15717">
    <property type="entry name" value="PCM1_C"/>
    <property type="match status" value="1"/>
</dbReference>
<feature type="compositionally biased region" description="Polar residues" evidence="2">
    <location>
        <begin position="999"/>
        <end position="1021"/>
    </location>
</feature>
<evidence type="ECO:0000256" key="2">
    <source>
        <dbReference type="SAM" id="MobiDB-lite"/>
    </source>
</evidence>
<feature type="region of interest" description="Disordered" evidence="2">
    <location>
        <begin position="281"/>
        <end position="302"/>
    </location>
</feature>
<feature type="region of interest" description="Disordered" evidence="2">
    <location>
        <begin position="231"/>
        <end position="255"/>
    </location>
</feature>
<feature type="coiled-coil region" evidence="1">
    <location>
        <begin position="634"/>
        <end position="661"/>
    </location>
</feature>
<dbReference type="InterPro" id="IPR031446">
    <property type="entry name" value="PCM1_C"/>
</dbReference>
<dbReference type="GO" id="GO:0036064">
    <property type="term" value="C:ciliary basal body"/>
    <property type="evidence" value="ECO:0007669"/>
    <property type="project" value="TreeGrafter"/>
</dbReference>